<accession>A0ABS6HHF1</accession>
<proteinExistence type="predicted"/>
<evidence type="ECO:0000313" key="2">
    <source>
        <dbReference type="EMBL" id="MBU8547167.1"/>
    </source>
</evidence>
<dbReference type="Proteomes" id="UP000689967">
    <property type="component" value="Unassembled WGS sequence"/>
</dbReference>
<evidence type="ECO:0000313" key="3">
    <source>
        <dbReference type="Proteomes" id="UP000689967"/>
    </source>
</evidence>
<gene>
    <name evidence="2" type="ORF">JJQ90_25845</name>
</gene>
<dbReference type="InterPro" id="IPR003497">
    <property type="entry name" value="BRO_N_domain"/>
</dbReference>
<dbReference type="Pfam" id="PF02498">
    <property type="entry name" value="Bro-N"/>
    <property type="match status" value="1"/>
</dbReference>
<reference evidence="2 3" key="1">
    <citation type="submission" date="2021-01" db="EMBL/GenBank/DDBJ databases">
        <title>Roseomonas sp. nov, a bacterium isolated from an oil production mixture in Yumen Oilfield.</title>
        <authorList>
            <person name="Wu D."/>
        </authorList>
    </citation>
    <scope>NUCLEOTIDE SEQUENCE [LARGE SCALE GENOMIC DNA]</scope>
    <source>
        <strain evidence="2 3">ROY-5-3</strain>
    </source>
</reference>
<organism evidence="2 3">
    <name type="scientific">Falsiroseomonas oleicola</name>
    <dbReference type="NCBI Taxonomy" id="2801474"/>
    <lineage>
        <taxon>Bacteria</taxon>
        <taxon>Pseudomonadati</taxon>
        <taxon>Pseudomonadota</taxon>
        <taxon>Alphaproteobacteria</taxon>
        <taxon>Acetobacterales</taxon>
        <taxon>Roseomonadaceae</taxon>
        <taxon>Falsiroseomonas</taxon>
    </lineage>
</organism>
<dbReference type="EMBL" id="JAERQM010000013">
    <property type="protein sequence ID" value="MBU8547167.1"/>
    <property type="molecule type" value="Genomic_DNA"/>
</dbReference>
<protein>
    <submittedName>
        <fullName evidence="2">Bro-N domain-containing protein</fullName>
    </submittedName>
</protein>
<dbReference type="PANTHER" id="PTHR36180:SF2">
    <property type="entry name" value="BRO FAMILY PROTEIN"/>
    <property type="match status" value="1"/>
</dbReference>
<name>A0ABS6HHF1_9PROT</name>
<dbReference type="PROSITE" id="PS51750">
    <property type="entry name" value="BRO_N"/>
    <property type="match status" value="1"/>
</dbReference>
<comment type="caution">
    <text evidence="2">The sequence shown here is derived from an EMBL/GenBank/DDBJ whole genome shotgun (WGS) entry which is preliminary data.</text>
</comment>
<sequence>MDYVTEVRVIQRDGAPWFVLADVCRVLGIVNPAQAVSRLDDDEKDTIRNAEGIAAAQVQTLTIINESGLYSLVLTSRKPAAKRFKKWVTGVVLPAMDLMGRSSPENSSGLADMVQAVERQ</sequence>
<dbReference type="PANTHER" id="PTHR36180">
    <property type="entry name" value="DNA-BINDING PROTEIN-RELATED-RELATED"/>
    <property type="match status" value="1"/>
</dbReference>
<evidence type="ECO:0000259" key="1">
    <source>
        <dbReference type="PROSITE" id="PS51750"/>
    </source>
</evidence>
<dbReference type="SMART" id="SM01040">
    <property type="entry name" value="Bro-N"/>
    <property type="match status" value="1"/>
</dbReference>
<feature type="domain" description="Bro-N" evidence="1">
    <location>
        <begin position="1"/>
        <end position="100"/>
    </location>
</feature>
<keyword evidence="3" id="KW-1185">Reference proteome</keyword>